<gene>
    <name evidence="1" type="ORF">IC614_05815</name>
</gene>
<accession>A0A7T2GLI9</accession>
<evidence type="ECO:0000313" key="2">
    <source>
        <dbReference type="Proteomes" id="UP000594873"/>
    </source>
</evidence>
<dbReference type="Pfam" id="PF04860">
    <property type="entry name" value="Phage_portal"/>
    <property type="match status" value="1"/>
</dbReference>
<dbReference type="InterPro" id="IPR006427">
    <property type="entry name" value="Portal_HK97"/>
</dbReference>
<evidence type="ECO:0000313" key="1">
    <source>
        <dbReference type="EMBL" id="QPQ56085.1"/>
    </source>
</evidence>
<sequence>MKWWGRKAVRDAGRPFLLGAWQDRSEAGWPRSYEGQVREAVLANPVAQRALRLVAEGVSGAPIFEAESGQAAGSGRATALTKTGALLETVAAHLLLHGNAFIQVIQDAGGEPAELFALRPERVSVETDAGGWPVAYLYKAGAARTRFAARDGLGRPSILHLKAVHPLDDHYGLGCLGAAAGAVAIHNAATRWNKALLDNAARPSGALVYAPGDGAALSGDQYRRLREEMEAAFQGAGNAGRPMLLEGGLKWQAMSLTPADMDFVGLKAAAAREIALAFGVPPMLLGLPGDATYANYREANRALWRLTLLPMLDKILGGISAGLSAWWPGVKLDVDLDLVTALAEDRERLWAQVSGADFLTRDEKREMLGFSPLPAGEGQG</sequence>
<reference evidence="1 2" key="1">
    <citation type="submission" date="2020-11" db="EMBL/GenBank/DDBJ databases">
        <title>Genome seq and assembly of Sphingosinicella sp.</title>
        <authorList>
            <person name="Chhetri G."/>
        </authorList>
    </citation>
    <scope>NUCLEOTIDE SEQUENCE [LARGE SCALE GENOMIC DNA]</scope>
    <source>
        <strain evidence="1 2">UDD2</strain>
    </source>
</reference>
<protein>
    <submittedName>
        <fullName evidence="1">Phage portal protein</fullName>
    </submittedName>
</protein>
<dbReference type="NCBIfam" id="TIGR01537">
    <property type="entry name" value="portal_HK97"/>
    <property type="match status" value="1"/>
</dbReference>
<keyword evidence="2" id="KW-1185">Reference proteome</keyword>
<dbReference type="EMBL" id="CP065592">
    <property type="protein sequence ID" value="QPQ56085.1"/>
    <property type="molecule type" value="Genomic_DNA"/>
</dbReference>
<organism evidence="1 2">
    <name type="scientific">Allosphingosinicella flava</name>
    <dbReference type="NCBI Taxonomy" id="2771430"/>
    <lineage>
        <taxon>Bacteria</taxon>
        <taxon>Pseudomonadati</taxon>
        <taxon>Pseudomonadota</taxon>
        <taxon>Alphaproteobacteria</taxon>
        <taxon>Sphingomonadales</taxon>
        <taxon>Sphingomonadaceae</taxon>
        <taxon>Allosphingosinicella</taxon>
    </lineage>
</organism>
<proteinExistence type="predicted"/>
<name>A0A7T2GLI9_9SPHN</name>
<dbReference type="AlphaFoldDB" id="A0A7T2GLI9"/>
<dbReference type="Proteomes" id="UP000594873">
    <property type="component" value="Chromosome"/>
</dbReference>
<dbReference type="RefSeq" id="WP_200972945.1">
    <property type="nucleotide sequence ID" value="NZ_CP065592.1"/>
</dbReference>
<dbReference type="KEGG" id="sflv:IC614_05815"/>
<dbReference type="InterPro" id="IPR006944">
    <property type="entry name" value="Phage/GTA_portal"/>
</dbReference>